<dbReference type="NCBIfam" id="TIGR00025">
    <property type="entry name" value="Mtu_efflux"/>
    <property type="match status" value="1"/>
</dbReference>
<feature type="transmembrane region" description="Helical" evidence="6">
    <location>
        <begin position="182"/>
        <end position="204"/>
    </location>
</feature>
<dbReference type="InterPro" id="IPR051784">
    <property type="entry name" value="Nod_factor_ABC_transporter"/>
</dbReference>
<protein>
    <submittedName>
        <fullName evidence="8">ABC-2 type transport system permease protein</fullName>
    </submittedName>
</protein>
<sequence length="261" mass="27547">MSTEAVNRFEPGTFAPAPRPAARAAMLTAQTRMELILLLRNGEQLLLTMFIPITLLIGLTLLPLGTLGDDRVGRVVPAVMMVAIMSTAFTGQAIAVGFDRRYGALKRLGATALPRWGIVGGKCAAVLIVVVLQSILLGVIGVALGWRPSLGGLAFGALVIALGTATFAAMGLLLGGTLKAEIVLALANILWFVMLGTSTLVFAADDVPGWLNIIARLIPSGALAEALEQAMRLSVDWYGLAVLVVWGLVTGVLAVRWFRFE</sequence>
<comment type="caution">
    <text evidence="8">The sequence shown here is derived from an EMBL/GenBank/DDBJ whole genome shotgun (WGS) entry which is preliminary data.</text>
</comment>
<name>A0A7W9UK35_9NOCA</name>
<dbReference type="Proteomes" id="UP000540412">
    <property type="component" value="Unassembled WGS sequence"/>
</dbReference>
<dbReference type="AlphaFoldDB" id="A0A7W9UK35"/>
<keyword evidence="4 6" id="KW-0472">Membrane</keyword>
<dbReference type="GO" id="GO:0046677">
    <property type="term" value="P:response to antibiotic"/>
    <property type="evidence" value="ECO:0007669"/>
    <property type="project" value="UniProtKB-KW"/>
</dbReference>
<feature type="transmembrane region" description="Helical" evidence="6">
    <location>
        <begin position="237"/>
        <end position="258"/>
    </location>
</feature>
<evidence type="ECO:0000259" key="7">
    <source>
        <dbReference type="Pfam" id="PF01061"/>
    </source>
</evidence>
<dbReference type="PANTHER" id="PTHR43229:SF2">
    <property type="entry name" value="NODULATION PROTEIN J"/>
    <property type="match status" value="1"/>
</dbReference>
<dbReference type="InterPro" id="IPR000412">
    <property type="entry name" value="ABC_2_transport"/>
</dbReference>
<keyword evidence="9" id="KW-1185">Reference proteome</keyword>
<dbReference type="GO" id="GO:0140359">
    <property type="term" value="F:ABC-type transporter activity"/>
    <property type="evidence" value="ECO:0007669"/>
    <property type="project" value="InterPro"/>
</dbReference>
<evidence type="ECO:0000256" key="2">
    <source>
        <dbReference type="ARBA" id="ARBA00022692"/>
    </source>
</evidence>
<evidence type="ECO:0000256" key="4">
    <source>
        <dbReference type="ARBA" id="ARBA00023136"/>
    </source>
</evidence>
<dbReference type="PANTHER" id="PTHR43229">
    <property type="entry name" value="NODULATION PROTEIN J"/>
    <property type="match status" value="1"/>
</dbReference>
<keyword evidence="3 6" id="KW-1133">Transmembrane helix</keyword>
<dbReference type="PIRSF" id="PIRSF006648">
    <property type="entry name" value="DrrB"/>
    <property type="match status" value="1"/>
</dbReference>
<keyword evidence="2 6" id="KW-0812">Transmembrane</keyword>
<proteinExistence type="predicted"/>
<reference evidence="8 9" key="1">
    <citation type="submission" date="2020-08" db="EMBL/GenBank/DDBJ databases">
        <title>Sequencing the genomes of 1000 actinobacteria strains.</title>
        <authorList>
            <person name="Klenk H.-P."/>
        </authorList>
    </citation>
    <scope>NUCLEOTIDE SEQUENCE [LARGE SCALE GENOMIC DNA]</scope>
    <source>
        <strain evidence="8 9">DSM 43582</strain>
    </source>
</reference>
<evidence type="ECO:0000313" key="9">
    <source>
        <dbReference type="Proteomes" id="UP000540412"/>
    </source>
</evidence>
<evidence type="ECO:0000256" key="6">
    <source>
        <dbReference type="SAM" id="Phobius"/>
    </source>
</evidence>
<organism evidence="8 9">
    <name type="scientific">Nocardia transvalensis</name>
    <dbReference type="NCBI Taxonomy" id="37333"/>
    <lineage>
        <taxon>Bacteria</taxon>
        <taxon>Bacillati</taxon>
        <taxon>Actinomycetota</taxon>
        <taxon>Actinomycetes</taxon>
        <taxon>Mycobacteriales</taxon>
        <taxon>Nocardiaceae</taxon>
        <taxon>Nocardia</taxon>
    </lineage>
</organism>
<evidence type="ECO:0000256" key="5">
    <source>
        <dbReference type="ARBA" id="ARBA00023251"/>
    </source>
</evidence>
<comment type="subcellular location">
    <subcellularLocation>
        <location evidence="1">Membrane</location>
        <topology evidence="1">Multi-pass membrane protein</topology>
    </subcellularLocation>
</comment>
<evidence type="ECO:0000313" key="8">
    <source>
        <dbReference type="EMBL" id="MBB5915917.1"/>
    </source>
</evidence>
<feature type="domain" description="ABC-2 type transporter transmembrane" evidence="7">
    <location>
        <begin position="31"/>
        <end position="229"/>
    </location>
</feature>
<gene>
    <name evidence="8" type="ORF">BJY24_004829</name>
</gene>
<dbReference type="InterPro" id="IPR013525">
    <property type="entry name" value="ABC2_TM"/>
</dbReference>
<feature type="transmembrane region" description="Helical" evidence="6">
    <location>
        <begin position="76"/>
        <end position="98"/>
    </location>
</feature>
<keyword evidence="5" id="KW-0046">Antibiotic resistance</keyword>
<dbReference type="Pfam" id="PF01061">
    <property type="entry name" value="ABC2_membrane"/>
    <property type="match status" value="1"/>
</dbReference>
<accession>A0A7W9UK35</accession>
<feature type="transmembrane region" description="Helical" evidence="6">
    <location>
        <begin position="152"/>
        <end position="175"/>
    </location>
</feature>
<evidence type="ECO:0000256" key="3">
    <source>
        <dbReference type="ARBA" id="ARBA00022989"/>
    </source>
</evidence>
<dbReference type="GO" id="GO:0043190">
    <property type="term" value="C:ATP-binding cassette (ABC) transporter complex"/>
    <property type="evidence" value="ECO:0007669"/>
    <property type="project" value="InterPro"/>
</dbReference>
<evidence type="ECO:0000256" key="1">
    <source>
        <dbReference type="ARBA" id="ARBA00004141"/>
    </source>
</evidence>
<dbReference type="EMBL" id="JACHIT010000002">
    <property type="protein sequence ID" value="MBB5915917.1"/>
    <property type="molecule type" value="Genomic_DNA"/>
</dbReference>
<dbReference type="InterPro" id="IPR004377">
    <property type="entry name" value="ABC_transpt_DrrB/DrrC"/>
</dbReference>
<feature type="transmembrane region" description="Helical" evidence="6">
    <location>
        <begin position="119"/>
        <end position="146"/>
    </location>
</feature>
<dbReference type="RefSeq" id="WP_040748702.1">
    <property type="nucleotide sequence ID" value="NZ_JACHIT010000002.1"/>
</dbReference>
<dbReference type="GO" id="GO:0043215">
    <property type="term" value="P:daunorubicin transport"/>
    <property type="evidence" value="ECO:0007669"/>
    <property type="project" value="InterPro"/>
</dbReference>
<feature type="transmembrane region" description="Helical" evidence="6">
    <location>
        <begin position="45"/>
        <end position="64"/>
    </location>
</feature>
<dbReference type="GO" id="GO:1900753">
    <property type="term" value="P:doxorubicin transport"/>
    <property type="evidence" value="ECO:0007669"/>
    <property type="project" value="InterPro"/>
</dbReference>